<feature type="transmembrane region" description="Helical" evidence="4">
    <location>
        <begin position="207"/>
        <end position="232"/>
    </location>
</feature>
<keyword evidence="3" id="KW-0862">Zinc</keyword>
<dbReference type="InterPro" id="IPR011990">
    <property type="entry name" value="TPR-like_helical_dom_sf"/>
</dbReference>
<dbReference type="OrthoDB" id="5698243at2"/>
<reference evidence="5 6" key="1">
    <citation type="submission" date="2018-07" db="EMBL/GenBank/DDBJ databases">
        <title>Marsedoiliclastica nanhaica gen. nov. sp. nov., a novel marine hydrocarbonoclastic bacterium isolated from an in-situ enriched hydrocarbon-degrading consortium in deep-sea sediment.</title>
        <authorList>
            <person name="Dong C."/>
            <person name="Ma T."/>
            <person name="Liu R."/>
            <person name="Shao Z."/>
        </authorList>
    </citation>
    <scope>NUCLEOTIDE SEQUENCE [LARGE SCALE GENOMIC DNA]</scope>
    <source>
        <strain evidence="6">soil36-7</strain>
    </source>
</reference>
<organism evidence="5 6">
    <name type="scientific">Hydrocarboniclastica marina</name>
    <dbReference type="NCBI Taxonomy" id="2259620"/>
    <lineage>
        <taxon>Bacteria</taxon>
        <taxon>Pseudomonadati</taxon>
        <taxon>Pseudomonadota</taxon>
        <taxon>Gammaproteobacteria</taxon>
        <taxon>Alteromonadales</taxon>
        <taxon>Alteromonadaceae</taxon>
        <taxon>Hydrocarboniclastica</taxon>
    </lineage>
</organism>
<proteinExistence type="predicted"/>
<evidence type="ECO:0000256" key="1">
    <source>
        <dbReference type="ARBA" id="ARBA00022723"/>
    </source>
</evidence>
<evidence type="ECO:0000313" key="5">
    <source>
        <dbReference type="EMBL" id="QCF24766.1"/>
    </source>
</evidence>
<feature type="transmembrane region" description="Helical" evidence="4">
    <location>
        <begin position="238"/>
        <end position="264"/>
    </location>
</feature>
<dbReference type="RefSeq" id="WP_136546296.1">
    <property type="nucleotide sequence ID" value="NZ_CP031093.1"/>
</dbReference>
<dbReference type="KEGG" id="hmi:soil367_01660"/>
<evidence type="ECO:0008006" key="7">
    <source>
        <dbReference type="Google" id="ProtNLM"/>
    </source>
</evidence>
<protein>
    <recommendedName>
        <fullName evidence="7">B box-type domain-containing protein</fullName>
    </recommendedName>
</protein>
<dbReference type="EMBL" id="CP031093">
    <property type="protein sequence ID" value="QCF24766.1"/>
    <property type="molecule type" value="Genomic_DNA"/>
</dbReference>
<feature type="transmembrane region" description="Helical" evidence="4">
    <location>
        <begin position="79"/>
        <end position="108"/>
    </location>
</feature>
<dbReference type="Gene3D" id="1.25.40.10">
    <property type="entry name" value="Tetratricopeptide repeat domain"/>
    <property type="match status" value="1"/>
</dbReference>
<evidence type="ECO:0000256" key="3">
    <source>
        <dbReference type="ARBA" id="ARBA00022833"/>
    </source>
</evidence>
<keyword evidence="4" id="KW-1133">Transmembrane helix</keyword>
<evidence type="ECO:0000256" key="2">
    <source>
        <dbReference type="ARBA" id="ARBA00022771"/>
    </source>
</evidence>
<dbReference type="PROSITE" id="PS00518">
    <property type="entry name" value="ZF_RING_1"/>
    <property type="match status" value="1"/>
</dbReference>
<keyword evidence="2" id="KW-0863">Zinc-finger</keyword>
<evidence type="ECO:0000256" key="4">
    <source>
        <dbReference type="SAM" id="Phobius"/>
    </source>
</evidence>
<dbReference type="AlphaFoldDB" id="A0A4P7XD92"/>
<accession>A0A4P7XD92</accession>
<dbReference type="SUPFAM" id="SSF48452">
    <property type="entry name" value="TPR-like"/>
    <property type="match status" value="1"/>
</dbReference>
<keyword evidence="4" id="KW-0812">Transmembrane</keyword>
<dbReference type="GO" id="GO:0008270">
    <property type="term" value="F:zinc ion binding"/>
    <property type="evidence" value="ECO:0007669"/>
    <property type="project" value="UniProtKB-KW"/>
</dbReference>
<name>A0A4P7XD92_9ALTE</name>
<sequence>MNPYCDYHPAEPAKWSCPGCQHQYCSACMPDADRAGKRGFCPHCNQSLKYHGSAGQVEPFWTRIRAFFLYPLRPAPLSLIALCTFVPAVLSANIVGAILSLLLVLALFKYTYSIVQHTAEGNLEPPALAAAFTGSGFSIIFKQFAVFFLMGGLVTAAGMTGGGFFAILAAVLLILALPASVIILAMEERVLAAINPVHLAALIARIGWPYIVLYAHLVLMALAGAAIQSFAISNLQPWLGQLIAGFTNSYFTLIFFHMLGYLLLQYQGQLGFASDIQETEDPTAAPLRDRSKRLDADLDMALKDGRYDKAETLLLDALKRHPGHTGYTEKLFRLLEARDDHAGLYRQHRRLLPWLLERMDGAAMAFTMAALEKTEPGFRLHDAKLTHDCARLLYQHGNYLLALHQLRDFHKRFPEYDNIADAYLIAAKALANGMRRFDKASAFLRFIQKKCAGHPVHASVEHYLAQAEGKMYLKAPDLAE</sequence>
<keyword evidence="6" id="KW-1185">Reference proteome</keyword>
<gene>
    <name evidence="5" type="ORF">soil367_01660</name>
</gene>
<feature type="transmembrane region" description="Helical" evidence="4">
    <location>
        <begin position="162"/>
        <end position="186"/>
    </location>
</feature>
<evidence type="ECO:0000313" key="6">
    <source>
        <dbReference type="Proteomes" id="UP000298049"/>
    </source>
</evidence>
<keyword evidence="1" id="KW-0479">Metal-binding</keyword>
<dbReference type="InterPro" id="IPR017907">
    <property type="entry name" value="Znf_RING_CS"/>
</dbReference>
<keyword evidence="4" id="KW-0472">Membrane</keyword>
<dbReference type="Proteomes" id="UP000298049">
    <property type="component" value="Chromosome"/>
</dbReference>
<feature type="transmembrane region" description="Helical" evidence="4">
    <location>
        <begin position="128"/>
        <end position="150"/>
    </location>
</feature>